<organism evidence="2 3">
    <name type="scientific">Arthrobacter horti</name>
    <dbReference type="NCBI Taxonomy" id="3068273"/>
    <lineage>
        <taxon>Bacteria</taxon>
        <taxon>Bacillati</taxon>
        <taxon>Actinomycetota</taxon>
        <taxon>Actinomycetes</taxon>
        <taxon>Micrococcales</taxon>
        <taxon>Micrococcaceae</taxon>
        <taxon>Arthrobacter</taxon>
    </lineage>
</organism>
<keyword evidence="1" id="KW-1133">Transmembrane helix</keyword>
<keyword evidence="1" id="KW-0472">Membrane</keyword>
<evidence type="ECO:0000313" key="3">
    <source>
        <dbReference type="Proteomes" id="UP001232725"/>
    </source>
</evidence>
<accession>A0ABT9IM62</accession>
<sequence length="92" mass="9906">MTILNFVQPRSVVRALDRLDTPARYFGAYILALAALAALMTAFGALGGLALNLGVTAVFLLLSAELLLTVAFLAIALGGPFYWTVRHRATRR</sequence>
<protein>
    <submittedName>
        <fullName evidence="2">Uncharacterized protein</fullName>
    </submittedName>
</protein>
<dbReference type="Proteomes" id="UP001232725">
    <property type="component" value="Unassembled WGS sequence"/>
</dbReference>
<dbReference type="EMBL" id="JAVALS010000002">
    <property type="protein sequence ID" value="MDP5226688.1"/>
    <property type="molecule type" value="Genomic_DNA"/>
</dbReference>
<comment type="caution">
    <text evidence="2">The sequence shown here is derived from an EMBL/GenBank/DDBJ whole genome shotgun (WGS) entry which is preliminary data.</text>
</comment>
<reference evidence="2 3" key="1">
    <citation type="submission" date="2023-08" db="EMBL/GenBank/DDBJ databases">
        <title>Arthrobacter horti sp. nov., isolated from forest soil.</title>
        <authorList>
            <person name="Park M."/>
        </authorList>
    </citation>
    <scope>NUCLEOTIDE SEQUENCE [LARGE SCALE GENOMIC DNA]</scope>
    <source>
        <strain evidence="2 3">YJM1</strain>
    </source>
</reference>
<feature type="transmembrane region" description="Helical" evidence="1">
    <location>
        <begin position="57"/>
        <end position="83"/>
    </location>
</feature>
<keyword evidence="1" id="KW-0812">Transmembrane</keyword>
<dbReference type="RefSeq" id="WP_305995731.1">
    <property type="nucleotide sequence ID" value="NZ_JAVALS010000002.1"/>
</dbReference>
<keyword evidence="3" id="KW-1185">Reference proteome</keyword>
<gene>
    <name evidence="2" type="ORF">Q9R02_05935</name>
</gene>
<evidence type="ECO:0000313" key="2">
    <source>
        <dbReference type="EMBL" id="MDP5226688.1"/>
    </source>
</evidence>
<name>A0ABT9IM62_9MICC</name>
<feature type="transmembrane region" description="Helical" evidence="1">
    <location>
        <begin position="26"/>
        <end position="51"/>
    </location>
</feature>
<proteinExistence type="predicted"/>
<evidence type="ECO:0000256" key="1">
    <source>
        <dbReference type="SAM" id="Phobius"/>
    </source>
</evidence>